<name>A0ABV3RCV6_9SPHN</name>
<keyword evidence="3" id="KW-1185">Reference proteome</keyword>
<comment type="caution">
    <text evidence="2">The sequence shown here is derived from an EMBL/GenBank/DDBJ whole genome shotgun (WGS) entry which is preliminary data.</text>
</comment>
<sequence length="114" mass="12040">MFRTAMLGLCALMLASPALAMGTQGNPEAAPREAVGEYDQLTALNSEVVMALQPSRSTEAERKAAAAINTRLQRAVSAAYKATTAKPFNRAEFDRQAALVRKEHAAACAVLSGC</sequence>
<accession>A0ABV3RCV6</accession>
<gene>
    <name evidence="2" type="ORF">ABUH87_12380</name>
</gene>
<dbReference type="EMBL" id="JBFNXR010000048">
    <property type="protein sequence ID" value="MEW9855936.1"/>
    <property type="molecule type" value="Genomic_DNA"/>
</dbReference>
<dbReference type="RefSeq" id="WP_367774129.1">
    <property type="nucleotide sequence ID" value="NZ_JBFNXR010000048.1"/>
</dbReference>
<protein>
    <recommendedName>
        <fullName evidence="4">Secreted protein</fullName>
    </recommendedName>
</protein>
<feature type="chain" id="PRO_5046711369" description="Secreted protein" evidence="1">
    <location>
        <begin position="21"/>
        <end position="114"/>
    </location>
</feature>
<dbReference type="Proteomes" id="UP001556118">
    <property type="component" value="Unassembled WGS sequence"/>
</dbReference>
<evidence type="ECO:0000313" key="3">
    <source>
        <dbReference type="Proteomes" id="UP001556118"/>
    </source>
</evidence>
<evidence type="ECO:0008006" key="4">
    <source>
        <dbReference type="Google" id="ProtNLM"/>
    </source>
</evidence>
<feature type="signal peptide" evidence="1">
    <location>
        <begin position="1"/>
        <end position="20"/>
    </location>
</feature>
<proteinExistence type="predicted"/>
<reference evidence="2 3" key="1">
    <citation type="submission" date="2024-06" db="EMBL/GenBank/DDBJ databases">
        <title>Novosphingobium rhizovicinus M1R2S20.</title>
        <authorList>
            <person name="Sun J.-Q."/>
        </authorList>
    </citation>
    <scope>NUCLEOTIDE SEQUENCE [LARGE SCALE GENOMIC DNA]</scope>
    <source>
        <strain evidence="2 3">M1R2S20</strain>
    </source>
</reference>
<organism evidence="2 3">
    <name type="scientific">Novosphingobium rhizovicinum</name>
    <dbReference type="NCBI Taxonomy" id="3228928"/>
    <lineage>
        <taxon>Bacteria</taxon>
        <taxon>Pseudomonadati</taxon>
        <taxon>Pseudomonadota</taxon>
        <taxon>Alphaproteobacteria</taxon>
        <taxon>Sphingomonadales</taxon>
        <taxon>Sphingomonadaceae</taxon>
        <taxon>Novosphingobium</taxon>
    </lineage>
</organism>
<evidence type="ECO:0000256" key="1">
    <source>
        <dbReference type="SAM" id="SignalP"/>
    </source>
</evidence>
<keyword evidence="1" id="KW-0732">Signal</keyword>
<evidence type="ECO:0000313" key="2">
    <source>
        <dbReference type="EMBL" id="MEW9855936.1"/>
    </source>
</evidence>